<dbReference type="InterPro" id="IPR027843">
    <property type="entry name" value="DUF4440"/>
</dbReference>
<name>A0A1I1XHH7_9GAMM</name>
<evidence type="ECO:0000259" key="2">
    <source>
        <dbReference type="Pfam" id="PF14534"/>
    </source>
</evidence>
<proteinExistence type="predicted"/>
<dbReference type="EMBL" id="FONH01000001">
    <property type="protein sequence ID" value="SFE06816.1"/>
    <property type="molecule type" value="Genomic_DNA"/>
</dbReference>
<protein>
    <recommendedName>
        <fullName evidence="2">DUF4440 domain-containing protein</fullName>
    </recommendedName>
</protein>
<dbReference type="AlphaFoldDB" id="A0A1I1XHH7"/>
<dbReference type="Proteomes" id="UP000199477">
    <property type="component" value="Unassembled WGS sequence"/>
</dbReference>
<sequence>MHASRRSRLALLLVPLFACPVAQAATPAAIPEGDALVRTVNELDRKVFDAYNNCDLKTFGDYFSADVEFFHDKAGLMTGRDAVVDATRRNICHKVRRELVGTLEVYPIKDYGAIETGTHRFCQIGSNACQGEGKFLHIWRYQDGRWQLVRVVSYDHHSIEGGGK</sequence>
<evidence type="ECO:0000313" key="4">
    <source>
        <dbReference type="Proteomes" id="UP000199477"/>
    </source>
</evidence>
<evidence type="ECO:0000313" key="3">
    <source>
        <dbReference type="EMBL" id="SFE06816.1"/>
    </source>
</evidence>
<keyword evidence="1" id="KW-0732">Signal</keyword>
<reference evidence="4" key="1">
    <citation type="submission" date="2016-10" db="EMBL/GenBank/DDBJ databases">
        <authorList>
            <person name="Varghese N."/>
            <person name="Submissions S."/>
        </authorList>
    </citation>
    <scope>NUCLEOTIDE SEQUENCE [LARGE SCALE GENOMIC DNA]</scope>
    <source>
        <strain evidence="4">UNC178MFTsu3.1</strain>
    </source>
</reference>
<dbReference type="Pfam" id="PF14534">
    <property type="entry name" value="DUF4440"/>
    <property type="match status" value="1"/>
</dbReference>
<dbReference type="Gene3D" id="3.10.450.50">
    <property type="match status" value="1"/>
</dbReference>
<evidence type="ECO:0000256" key="1">
    <source>
        <dbReference type="SAM" id="SignalP"/>
    </source>
</evidence>
<gene>
    <name evidence="3" type="ORF">SAMN02799615_00262</name>
</gene>
<accession>A0A1I1XHH7</accession>
<feature type="domain" description="DUF4440" evidence="2">
    <location>
        <begin position="42"/>
        <end position="148"/>
    </location>
</feature>
<keyword evidence="4" id="KW-1185">Reference proteome</keyword>
<feature type="signal peptide" evidence="1">
    <location>
        <begin position="1"/>
        <end position="24"/>
    </location>
</feature>
<dbReference type="RefSeq" id="WP_081805086.1">
    <property type="nucleotide sequence ID" value="NZ_FONH01000001.1"/>
</dbReference>
<organism evidence="3 4">
    <name type="scientific">Dyella marensis</name>
    <dbReference type="NCBI Taxonomy" id="500610"/>
    <lineage>
        <taxon>Bacteria</taxon>
        <taxon>Pseudomonadati</taxon>
        <taxon>Pseudomonadota</taxon>
        <taxon>Gammaproteobacteria</taxon>
        <taxon>Lysobacterales</taxon>
        <taxon>Rhodanobacteraceae</taxon>
        <taxon>Dyella</taxon>
    </lineage>
</organism>
<feature type="chain" id="PRO_5011646859" description="DUF4440 domain-containing protein" evidence="1">
    <location>
        <begin position="25"/>
        <end position="164"/>
    </location>
</feature>
<dbReference type="SUPFAM" id="SSF54427">
    <property type="entry name" value="NTF2-like"/>
    <property type="match status" value="1"/>
</dbReference>
<dbReference type="STRING" id="500610.SAMN02799615_00262"/>
<dbReference type="InterPro" id="IPR032710">
    <property type="entry name" value="NTF2-like_dom_sf"/>
</dbReference>